<dbReference type="AlphaFoldDB" id="A0A2J6PF43"/>
<dbReference type="PANTHER" id="PTHR42085">
    <property type="entry name" value="F-BOX DOMAIN-CONTAINING PROTEIN"/>
    <property type="match status" value="1"/>
</dbReference>
<reference evidence="1 2" key="1">
    <citation type="submission" date="2016-05" db="EMBL/GenBank/DDBJ databases">
        <title>A degradative enzymes factory behind the ericoid mycorrhizal symbiosis.</title>
        <authorList>
            <consortium name="DOE Joint Genome Institute"/>
            <person name="Martino E."/>
            <person name="Morin E."/>
            <person name="Grelet G."/>
            <person name="Kuo A."/>
            <person name="Kohler A."/>
            <person name="Daghino S."/>
            <person name="Barry K."/>
            <person name="Choi C."/>
            <person name="Cichocki N."/>
            <person name="Clum A."/>
            <person name="Copeland A."/>
            <person name="Hainaut M."/>
            <person name="Haridas S."/>
            <person name="Labutti K."/>
            <person name="Lindquist E."/>
            <person name="Lipzen A."/>
            <person name="Khouja H.-R."/>
            <person name="Murat C."/>
            <person name="Ohm R."/>
            <person name="Olson A."/>
            <person name="Spatafora J."/>
            <person name="Veneault-Fourrey C."/>
            <person name="Henrissat B."/>
            <person name="Grigoriev I."/>
            <person name="Martin F."/>
            <person name="Perotto S."/>
        </authorList>
    </citation>
    <scope>NUCLEOTIDE SEQUENCE [LARGE SCALE GENOMIC DNA]</scope>
    <source>
        <strain evidence="1 2">UAMH 7357</strain>
    </source>
</reference>
<dbReference type="InterPro" id="IPR038883">
    <property type="entry name" value="AN11006-like"/>
</dbReference>
<dbReference type="Proteomes" id="UP000235672">
    <property type="component" value="Unassembled WGS sequence"/>
</dbReference>
<dbReference type="EMBL" id="KZ613545">
    <property type="protein sequence ID" value="PMD12624.1"/>
    <property type="molecule type" value="Genomic_DNA"/>
</dbReference>
<dbReference type="OrthoDB" id="3565198at2759"/>
<dbReference type="STRING" id="1745343.A0A2J6PF43"/>
<organism evidence="1 2">
    <name type="scientific">Hyaloscypha hepaticicola</name>
    <dbReference type="NCBI Taxonomy" id="2082293"/>
    <lineage>
        <taxon>Eukaryota</taxon>
        <taxon>Fungi</taxon>
        <taxon>Dikarya</taxon>
        <taxon>Ascomycota</taxon>
        <taxon>Pezizomycotina</taxon>
        <taxon>Leotiomycetes</taxon>
        <taxon>Helotiales</taxon>
        <taxon>Hyaloscyphaceae</taxon>
        <taxon>Hyaloscypha</taxon>
    </lineage>
</organism>
<gene>
    <name evidence="1" type="ORF">NA56DRAFT_478386</name>
</gene>
<evidence type="ECO:0000313" key="1">
    <source>
        <dbReference type="EMBL" id="PMD12624.1"/>
    </source>
</evidence>
<evidence type="ECO:0000313" key="2">
    <source>
        <dbReference type="Proteomes" id="UP000235672"/>
    </source>
</evidence>
<proteinExistence type="predicted"/>
<accession>A0A2J6PF43</accession>
<sequence>MSMKFTIKSAVLHQHGQPSSGAPRKQTSFLTLPIELRNAIYEYLIPNGKIPGYWFISEWGGPPDRRPLRLDEQPCCPAILRINRQIHDEVIGMFYGTAQFYAYVVGPSCYLFGVKFDTQNLDNAALSKLPPGFRFVRSLHIHIALSWPWNPGEHPNLDWPLPGLPLRPPGTALITECLSNGSHQLRQVTLHKVQIGDARMPALIDCTLEDRGRLYRAVLKHFLAPLRILRGVDLKYDGLCKFGRHGSTHRGIIRDSLRSREEVLRVFVGLERIRMSFLHGLAENVSQHT</sequence>
<protein>
    <submittedName>
        <fullName evidence="1">Uncharacterized protein</fullName>
    </submittedName>
</protein>
<keyword evidence="2" id="KW-1185">Reference proteome</keyword>
<name>A0A2J6PF43_9HELO</name>
<dbReference type="PANTHER" id="PTHR42085:SF2">
    <property type="entry name" value="F-BOX DOMAIN-CONTAINING PROTEIN"/>
    <property type="match status" value="1"/>
</dbReference>